<feature type="domain" description="SHS2" evidence="1">
    <location>
        <begin position="23"/>
        <end position="188"/>
    </location>
</feature>
<dbReference type="SMART" id="SM00842">
    <property type="entry name" value="FtsA"/>
    <property type="match status" value="1"/>
</dbReference>
<proteinExistence type="predicted"/>
<dbReference type="NCBIfam" id="TIGR01175">
    <property type="entry name" value="pilM"/>
    <property type="match status" value="1"/>
</dbReference>
<evidence type="ECO:0000313" key="3">
    <source>
        <dbReference type="Proteomes" id="UP000334340"/>
    </source>
</evidence>
<keyword evidence="3" id="KW-1185">Reference proteome</keyword>
<name>A0A564ZIB3_9BACT</name>
<keyword evidence="2" id="KW-0131">Cell cycle</keyword>
<evidence type="ECO:0000259" key="1">
    <source>
        <dbReference type="SMART" id="SM00842"/>
    </source>
</evidence>
<dbReference type="SUPFAM" id="SSF53067">
    <property type="entry name" value="Actin-like ATPase domain"/>
    <property type="match status" value="2"/>
</dbReference>
<reference evidence="2 3" key="1">
    <citation type="submission" date="2019-07" db="EMBL/GenBank/DDBJ databases">
        <authorList>
            <person name="Cremers G."/>
        </authorList>
    </citation>
    <scope>NUCLEOTIDE SEQUENCE [LARGE SCALE GENOMIC DNA]</scope>
</reference>
<dbReference type="Proteomes" id="UP000334340">
    <property type="component" value="Unassembled WGS sequence"/>
</dbReference>
<dbReference type="PANTHER" id="PTHR32432">
    <property type="entry name" value="CELL DIVISION PROTEIN FTSA-RELATED"/>
    <property type="match status" value="1"/>
</dbReference>
<dbReference type="EMBL" id="CABIKM010000011">
    <property type="protein sequence ID" value="VUZ84382.1"/>
    <property type="molecule type" value="Genomic_DNA"/>
</dbReference>
<dbReference type="InterPro" id="IPR050696">
    <property type="entry name" value="FtsA/MreB"/>
</dbReference>
<protein>
    <submittedName>
        <fullName evidence="2">Cell division protein FtsA</fullName>
    </submittedName>
</protein>
<keyword evidence="2" id="KW-0132">Cell division</keyword>
<evidence type="ECO:0000313" key="2">
    <source>
        <dbReference type="EMBL" id="VUZ84382.1"/>
    </source>
</evidence>
<gene>
    <name evidence="2" type="primary">ftsA</name>
    <name evidence="2" type="ORF">MELA_00753</name>
</gene>
<organism evidence="2 3">
    <name type="scientific">Candidatus Methylomirabilis lanthanidiphila</name>
    <dbReference type="NCBI Taxonomy" id="2211376"/>
    <lineage>
        <taxon>Bacteria</taxon>
        <taxon>Candidatus Methylomirabilota</taxon>
        <taxon>Candidatus Methylomirabilia</taxon>
        <taxon>Candidatus Methylomirabilales</taxon>
        <taxon>Candidatus Methylomirabilaceae</taxon>
        <taxon>Candidatus Methylomirabilis</taxon>
    </lineage>
</organism>
<dbReference type="GO" id="GO:0051301">
    <property type="term" value="P:cell division"/>
    <property type="evidence" value="ECO:0007669"/>
    <property type="project" value="UniProtKB-KW"/>
</dbReference>
<dbReference type="InterPro" id="IPR005883">
    <property type="entry name" value="PilM"/>
</dbReference>
<dbReference type="CDD" id="cd24049">
    <property type="entry name" value="ASKHA_NBD_PilM"/>
    <property type="match status" value="1"/>
</dbReference>
<dbReference type="Pfam" id="PF11104">
    <property type="entry name" value="PilM_2"/>
    <property type="match status" value="1"/>
</dbReference>
<dbReference type="InterPro" id="IPR043129">
    <property type="entry name" value="ATPase_NBD"/>
</dbReference>
<dbReference type="PANTHER" id="PTHR32432:SF3">
    <property type="entry name" value="ETHANOLAMINE UTILIZATION PROTEIN EUTJ"/>
    <property type="match status" value="1"/>
</dbReference>
<dbReference type="Gene3D" id="3.30.1490.300">
    <property type="match status" value="1"/>
</dbReference>
<dbReference type="InterPro" id="IPR003494">
    <property type="entry name" value="SHS2_FtsA"/>
</dbReference>
<sequence length="368" mass="39808">MIAYNIVTQITVMCAWLRRQTELVGLDIGTSSIKAVHLQRSRGSYRVAELGIVPLHPGTIVDGMIMDAAAVSTAIRHLFDTHGITVKDVAFSVSGHSVIIKKIKTPRMQAAELREGIAWEAAQHIPYAIDDVNLDFQILRGKDSGLAEMDVLLVAVKKDILNDYLSAISAAGLNVAVVDVGVFAIENTFTMLKKVQPGEVVALVNVGAAATNINILSDGISDFTRDSPLGGNRHTESVERSIGVSFEQAEALKRGKPVEGHSFREAEPVIEMVNSELAGEIRRSFDFYYSTSQHDTIHRMVLSGGCALLPGLADYLSSTLELPVEVANPFQYIHAEPKKYDAQFLASIAPQMAVAVGLALREAEENAG</sequence>
<dbReference type="Gene3D" id="3.30.420.40">
    <property type="match status" value="2"/>
</dbReference>
<dbReference type="PIRSF" id="PIRSF019169">
    <property type="entry name" value="PilM"/>
    <property type="match status" value="1"/>
</dbReference>
<dbReference type="AlphaFoldDB" id="A0A564ZIB3"/>
<accession>A0A564ZIB3</accession>